<organism evidence="3 4">
    <name type="scientific">Metapseudomonas resinovorans NBRC 106553</name>
    <dbReference type="NCBI Taxonomy" id="1245471"/>
    <lineage>
        <taxon>Bacteria</taxon>
        <taxon>Pseudomonadati</taxon>
        <taxon>Pseudomonadota</taxon>
        <taxon>Gammaproteobacteria</taxon>
        <taxon>Pseudomonadales</taxon>
        <taxon>Pseudomonadaceae</taxon>
        <taxon>Metapseudomonas</taxon>
    </lineage>
</organism>
<feature type="region of interest" description="Disordered" evidence="1">
    <location>
        <begin position="1"/>
        <end position="38"/>
    </location>
</feature>
<dbReference type="STRING" id="1245471.PCA10_42030"/>
<feature type="domain" description="Flagellar hook-length control protein-like C-terminal" evidence="2">
    <location>
        <begin position="245"/>
        <end position="326"/>
    </location>
</feature>
<dbReference type="EMBL" id="AP013068">
    <property type="protein sequence ID" value="BAN49935.1"/>
    <property type="molecule type" value="Genomic_DNA"/>
</dbReference>
<sequence>MIQTFDAAPQPQAMAAPAQAPLPAAPWQPEIGSALPPSFSDELLNSVQVVADVPEEAALVEPLAEAPSEPAAAPQVPAEQQDPAALTPELWLLSMLGQQNLQVQAQDKPNAVDAVRAQQSVAAQQFLAAQQSIAAAPVPTRQLDDLAADAQVQPQAAAHSARAALDTPDLPPALVPQAPSDELAAVGERPALALVSATQGEAPRSPVQGTAPSASGRAPTFERGLSLHGNEARWGEQMLGALRDSVELQLSQRVQNATIRLDPPELGSLEILLRHESGQLNVQISASQADVARALQGTSDRLRQELVGQNFLQVSVQVSADGQQGQGQRHAHGRTFDFEAPLAARETSDESDASPGARVSGQDVLVTV</sequence>
<dbReference type="PANTHER" id="PTHR37533:SF2">
    <property type="entry name" value="FLAGELLAR HOOK-LENGTH CONTROL PROTEIN"/>
    <property type="match status" value="1"/>
</dbReference>
<dbReference type="CDD" id="cd17470">
    <property type="entry name" value="T3SS_Flik_C"/>
    <property type="match status" value="1"/>
</dbReference>
<evidence type="ECO:0000259" key="2">
    <source>
        <dbReference type="Pfam" id="PF02120"/>
    </source>
</evidence>
<dbReference type="KEGG" id="pre:PCA10_42030"/>
<reference evidence="3 4" key="1">
    <citation type="journal article" date="2013" name="Genome Announc.">
        <title>Complete Genome Sequence of the Carbazole Degrader Pseudomonas resinovorans Strain CA10 (NBRC 106553).</title>
        <authorList>
            <person name="Shintani M."/>
            <person name="Hosoyama A."/>
            <person name="Ohji S."/>
            <person name="Tsuchikane K."/>
            <person name="Takarada H."/>
            <person name="Yamazoe A."/>
            <person name="Fujita N."/>
            <person name="Nojiri H."/>
        </authorList>
    </citation>
    <scope>NUCLEOTIDE SEQUENCE [LARGE SCALE GENOMIC DNA]</scope>
    <source>
        <strain evidence="3 4">NBRC 106553</strain>
    </source>
</reference>
<name>S6AM69_METRE</name>
<dbReference type="PANTHER" id="PTHR37533">
    <property type="entry name" value="FLAGELLAR HOOK-LENGTH CONTROL PROTEIN"/>
    <property type="match status" value="1"/>
</dbReference>
<dbReference type="Proteomes" id="UP000015503">
    <property type="component" value="Chromosome"/>
</dbReference>
<dbReference type="HOGENOM" id="CLU_066219_0_0_6"/>
<feature type="region of interest" description="Disordered" evidence="1">
    <location>
        <begin position="60"/>
        <end position="81"/>
    </location>
</feature>
<evidence type="ECO:0000313" key="4">
    <source>
        <dbReference type="Proteomes" id="UP000015503"/>
    </source>
</evidence>
<dbReference type="InterPro" id="IPR021136">
    <property type="entry name" value="Flagellar_hook_control-like_C"/>
</dbReference>
<accession>S6AM69</accession>
<keyword evidence="4" id="KW-1185">Reference proteome</keyword>
<dbReference type="PATRIC" id="fig|1245471.3.peg.4252"/>
<evidence type="ECO:0000313" key="3">
    <source>
        <dbReference type="EMBL" id="BAN49935.1"/>
    </source>
</evidence>
<gene>
    <name evidence="3" type="ORF">PCA10_42030</name>
</gene>
<evidence type="ECO:0000256" key="1">
    <source>
        <dbReference type="SAM" id="MobiDB-lite"/>
    </source>
</evidence>
<feature type="region of interest" description="Disordered" evidence="1">
    <location>
        <begin position="340"/>
        <end position="368"/>
    </location>
</feature>
<dbReference type="InterPro" id="IPR038610">
    <property type="entry name" value="FliK-like_C_sf"/>
</dbReference>
<dbReference type="RefSeq" id="WP_016494069.1">
    <property type="nucleotide sequence ID" value="NC_021499.1"/>
</dbReference>
<dbReference type="Gene3D" id="3.30.750.140">
    <property type="match status" value="1"/>
</dbReference>
<proteinExistence type="predicted"/>
<dbReference type="InterPro" id="IPR052563">
    <property type="entry name" value="FliK"/>
</dbReference>
<dbReference type="eggNOG" id="COG3144">
    <property type="taxonomic scope" value="Bacteria"/>
</dbReference>
<dbReference type="AlphaFoldDB" id="S6AM69"/>
<protein>
    <recommendedName>
        <fullName evidence="2">Flagellar hook-length control protein-like C-terminal domain-containing protein</fullName>
    </recommendedName>
</protein>
<dbReference type="OrthoDB" id="1792985at2"/>
<feature type="region of interest" description="Disordered" evidence="1">
    <location>
        <begin position="197"/>
        <end position="219"/>
    </location>
</feature>
<feature type="compositionally biased region" description="Low complexity" evidence="1">
    <location>
        <begin position="7"/>
        <end position="29"/>
    </location>
</feature>
<dbReference type="Pfam" id="PF02120">
    <property type="entry name" value="Flg_hook"/>
    <property type="match status" value="1"/>
</dbReference>